<sequence length="86" mass="9212">MLPSIPARPRFAYVVTPLRGVAKPSMSLIGRDEAINTAESFGIAAEITAAIWASFQPSFSLITLAQRVENLFHCAIQSCDAGCASR</sequence>
<protein>
    <submittedName>
        <fullName evidence="1">Unannotated protein</fullName>
    </submittedName>
</protein>
<dbReference type="EMBL" id="CAFBRA010000098">
    <property type="protein sequence ID" value="CAB5076994.1"/>
    <property type="molecule type" value="Genomic_DNA"/>
</dbReference>
<dbReference type="AlphaFoldDB" id="A0A6J7VDG3"/>
<organism evidence="1">
    <name type="scientific">freshwater metagenome</name>
    <dbReference type="NCBI Taxonomy" id="449393"/>
    <lineage>
        <taxon>unclassified sequences</taxon>
        <taxon>metagenomes</taxon>
        <taxon>ecological metagenomes</taxon>
    </lineage>
</organism>
<accession>A0A6J7VDG3</accession>
<reference evidence="1" key="1">
    <citation type="submission" date="2020-05" db="EMBL/GenBank/DDBJ databases">
        <authorList>
            <person name="Chiriac C."/>
            <person name="Salcher M."/>
            <person name="Ghai R."/>
            <person name="Kavagutti S V."/>
        </authorList>
    </citation>
    <scope>NUCLEOTIDE SEQUENCE</scope>
</reference>
<proteinExistence type="predicted"/>
<evidence type="ECO:0000313" key="1">
    <source>
        <dbReference type="EMBL" id="CAB5076994.1"/>
    </source>
</evidence>
<gene>
    <name evidence="1" type="ORF">UFOPK4382_01137</name>
</gene>
<name>A0A6J7VDG3_9ZZZZ</name>